<dbReference type="InterPro" id="IPR029044">
    <property type="entry name" value="Nucleotide-diphossugar_trans"/>
</dbReference>
<name>A0A517U5A1_9BACT</name>
<sequence>MTAPLQISAIVSTYQRPDHLRRCLQSLAAQQGVDGLFEVIVADDGSQDETADVVAQFRRTASFPLKFSTHPHEGFQLARCRNSGIRTSTAPYLLFTDGDCIFPADHLRRHLDARRAGVARAGDCIRLDQATSQRIDEAAIRNGEFLQWVDPKLRKALRRLHLKSLGYQFMRHANRPKLVGWNMAVWRDQLERINGFDEQFCGWGCEDDDLASRLRRNGVRIATALGYTCGFHLWHPPHSTTPQQWSQGPNVAYFQRPVVLTRCLEGIRCRSLQHVSTRVIGSDQQAELSRQLSQSLRESTAGVELEVLLWPNRSQLSQGAACRVIVAPLEAEIPAAVERSAHAVLRVDVRQGAPVVIDGLHKLLRGQESTPATSRRAA</sequence>
<organism evidence="4 5">
    <name type="scientific">Lacipirellula limnantheis</name>
    <dbReference type="NCBI Taxonomy" id="2528024"/>
    <lineage>
        <taxon>Bacteria</taxon>
        <taxon>Pseudomonadati</taxon>
        <taxon>Planctomycetota</taxon>
        <taxon>Planctomycetia</taxon>
        <taxon>Pirellulales</taxon>
        <taxon>Lacipirellulaceae</taxon>
        <taxon>Lacipirellula</taxon>
    </lineage>
</organism>
<dbReference type="Proteomes" id="UP000317909">
    <property type="component" value="Chromosome"/>
</dbReference>
<evidence type="ECO:0000313" key="4">
    <source>
        <dbReference type="EMBL" id="QDT75802.1"/>
    </source>
</evidence>
<dbReference type="Gene3D" id="3.90.550.10">
    <property type="entry name" value="Spore Coat Polysaccharide Biosynthesis Protein SpsA, Chain A"/>
    <property type="match status" value="1"/>
</dbReference>
<dbReference type="InterPro" id="IPR027791">
    <property type="entry name" value="Galactosyl_T_C"/>
</dbReference>
<feature type="domain" description="Galactosyltransferase C-terminal" evidence="3">
    <location>
        <begin position="167"/>
        <end position="223"/>
    </location>
</feature>
<dbReference type="PANTHER" id="PTHR43685:SF3">
    <property type="entry name" value="SLR2126 PROTEIN"/>
    <property type="match status" value="1"/>
</dbReference>
<gene>
    <name evidence="4" type="primary">epsH</name>
    <name evidence="4" type="ORF">I41_50450</name>
</gene>
<dbReference type="EMBL" id="CP036339">
    <property type="protein sequence ID" value="QDT75802.1"/>
    <property type="molecule type" value="Genomic_DNA"/>
</dbReference>
<dbReference type="AlphaFoldDB" id="A0A517U5A1"/>
<dbReference type="KEGG" id="llh:I41_50450"/>
<dbReference type="PANTHER" id="PTHR43685">
    <property type="entry name" value="GLYCOSYLTRANSFERASE"/>
    <property type="match status" value="1"/>
</dbReference>
<dbReference type="Pfam" id="PF00535">
    <property type="entry name" value="Glycos_transf_2"/>
    <property type="match status" value="1"/>
</dbReference>
<keyword evidence="1 4" id="KW-0808">Transferase</keyword>
<evidence type="ECO:0000256" key="1">
    <source>
        <dbReference type="ARBA" id="ARBA00022679"/>
    </source>
</evidence>
<dbReference type="InterPro" id="IPR050834">
    <property type="entry name" value="Glycosyltransf_2"/>
</dbReference>
<keyword evidence="4" id="KW-0328">Glycosyltransferase</keyword>
<proteinExistence type="predicted"/>
<dbReference type="Pfam" id="PF02709">
    <property type="entry name" value="Glyco_transf_7C"/>
    <property type="match status" value="1"/>
</dbReference>
<dbReference type="EC" id="2.4.-.-" evidence="4"/>
<accession>A0A517U5A1</accession>
<protein>
    <submittedName>
        <fullName evidence="4">Glycosyltransferase EpsH</fullName>
        <ecNumber evidence="4">2.4.-.-</ecNumber>
    </submittedName>
</protein>
<feature type="domain" description="Glycosyltransferase 2-like" evidence="2">
    <location>
        <begin position="8"/>
        <end position="113"/>
    </location>
</feature>
<keyword evidence="5" id="KW-1185">Reference proteome</keyword>
<dbReference type="GO" id="GO:0016757">
    <property type="term" value="F:glycosyltransferase activity"/>
    <property type="evidence" value="ECO:0007669"/>
    <property type="project" value="UniProtKB-KW"/>
</dbReference>
<dbReference type="SUPFAM" id="SSF53448">
    <property type="entry name" value="Nucleotide-diphospho-sugar transferases"/>
    <property type="match status" value="1"/>
</dbReference>
<evidence type="ECO:0000313" key="5">
    <source>
        <dbReference type="Proteomes" id="UP000317909"/>
    </source>
</evidence>
<evidence type="ECO:0000259" key="3">
    <source>
        <dbReference type="Pfam" id="PF02709"/>
    </source>
</evidence>
<dbReference type="InterPro" id="IPR001173">
    <property type="entry name" value="Glyco_trans_2-like"/>
</dbReference>
<dbReference type="RefSeq" id="WP_168207127.1">
    <property type="nucleotide sequence ID" value="NZ_CP036339.1"/>
</dbReference>
<evidence type="ECO:0000259" key="2">
    <source>
        <dbReference type="Pfam" id="PF00535"/>
    </source>
</evidence>
<reference evidence="4 5" key="1">
    <citation type="submission" date="2019-02" db="EMBL/GenBank/DDBJ databases">
        <title>Deep-cultivation of Planctomycetes and their phenomic and genomic characterization uncovers novel biology.</title>
        <authorList>
            <person name="Wiegand S."/>
            <person name="Jogler M."/>
            <person name="Boedeker C."/>
            <person name="Pinto D."/>
            <person name="Vollmers J."/>
            <person name="Rivas-Marin E."/>
            <person name="Kohn T."/>
            <person name="Peeters S.H."/>
            <person name="Heuer A."/>
            <person name="Rast P."/>
            <person name="Oberbeckmann S."/>
            <person name="Bunk B."/>
            <person name="Jeske O."/>
            <person name="Meyerdierks A."/>
            <person name="Storesund J.E."/>
            <person name="Kallscheuer N."/>
            <person name="Luecker S."/>
            <person name="Lage O.M."/>
            <person name="Pohl T."/>
            <person name="Merkel B.J."/>
            <person name="Hornburger P."/>
            <person name="Mueller R.-W."/>
            <person name="Bruemmer F."/>
            <person name="Labrenz M."/>
            <person name="Spormann A.M."/>
            <person name="Op den Camp H."/>
            <person name="Overmann J."/>
            <person name="Amann R."/>
            <person name="Jetten M.S.M."/>
            <person name="Mascher T."/>
            <person name="Medema M.H."/>
            <person name="Devos D.P."/>
            <person name="Kaster A.-K."/>
            <person name="Ovreas L."/>
            <person name="Rohde M."/>
            <person name="Galperin M.Y."/>
            <person name="Jogler C."/>
        </authorList>
    </citation>
    <scope>NUCLEOTIDE SEQUENCE [LARGE SCALE GENOMIC DNA]</scope>
    <source>
        <strain evidence="4 5">I41</strain>
    </source>
</reference>